<dbReference type="EMBL" id="VDEP01000222">
    <property type="protein sequence ID" value="KAA1122669.1"/>
    <property type="molecule type" value="Genomic_DNA"/>
</dbReference>
<accession>A0A5B0RBF0</accession>
<proteinExistence type="predicted"/>
<dbReference type="Proteomes" id="UP000325313">
    <property type="component" value="Unassembled WGS sequence"/>
</dbReference>
<organism evidence="2 3">
    <name type="scientific">Puccinia graminis f. sp. tritici</name>
    <dbReference type="NCBI Taxonomy" id="56615"/>
    <lineage>
        <taxon>Eukaryota</taxon>
        <taxon>Fungi</taxon>
        <taxon>Dikarya</taxon>
        <taxon>Basidiomycota</taxon>
        <taxon>Pucciniomycotina</taxon>
        <taxon>Pucciniomycetes</taxon>
        <taxon>Pucciniales</taxon>
        <taxon>Pucciniaceae</taxon>
        <taxon>Puccinia</taxon>
    </lineage>
</organism>
<dbReference type="AlphaFoldDB" id="A0A5B0RBF0"/>
<evidence type="ECO:0000313" key="3">
    <source>
        <dbReference type="Proteomes" id="UP000325313"/>
    </source>
</evidence>
<protein>
    <submittedName>
        <fullName evidence="2">Uncharacterized protein</fullName>
    </submittedName>
</protein>
<evidence type="ECO:0000256" key="1">
    <source>
        <dbReference type="SAM" id="MobiDB-lite"/>
    </source>
</evidence>
<comment type="caution">
    <text evidence="2">The sequence shown here is derived from an EMBL/GenBank/DDBJ whole genome shotgun (WGS) entry which is preliminary data.</text>
</comment>
<name>A0A5B0RBF0_PUCGR</name>
<feature type="compositionally biased region" description="Basic residues" evidence="1">
    <location>
        <begin position="64"/>
        <end position="82"/>
    </location>
</feature>
<evidence type="ECO:0000313" key="2">
    <source>
        <dbReference type="EMBL" id="KAA1122669.1"/>
    </source>
</evidence>
<reference evidence="2 3" key="1">
    <citation type="submission" date="2019-05" db="EMBL/GenBank/DDBJ databases">
        <title>Emergence of the Ug99 lineage of the wheat stem rust pathogen through somatic hybridization.</title>
        <authorList>
            <person name="Li F."/>
            <person name="Upadhyaya N.M."/>
            <person name="Sperschneider J."/>
            <person name="Matny O."/>
            <person name="Nguyen-Phuc H."/>
            <person name="Mago R."/>
            <person name="Raley C."/>
            <person name="Miller M.E."/>
            <person name="Silverstein K.A.T."/>
            <person name="Henningsen E."/>
            <person name="Hirsch C.D."/>
            <person name="Visser B."/>
            <person name="Pretorius Z.A."/>
            <person name="Steffenson B.J."/>
            <person name="Schwessinger B."/>
            <person name="Dodds P.N."/>
            <person name="Figueroa M."/>
        </authorList>
    </citation>
    <scope>NUCLEOTIDE SEQUENCE [LARGE SCALE GENOMIC DNA]</scope>
    <source>
        <strain evidence="2 3">Ug99</strain>
    </source>
</reference>
<feature type="region of interest" description="Disordered" evidence="1">
    <location>
        <begin position="41"/>
        <end position="82"/>
    </location>
</feature>
<gene>
    <name evidence="2" type="ORF">PGTUg99_004744</name>
</gene>
<sequence length="82" mass="9203">MDFNELFVLKNRRPRRSKSSIAILPAIGITSPDHDLFQPFDPVTIPSTAPPQPPITEGNNPSLAKHHRLPVLNKSKRSWNVP</sequence>